<accession>A0A852VZF8</accession>
<gene>
    <name evidence="2" type="ORF">HDA37_002593</name>
</gene>
<dbReference type="EMBL" id="JACCCZ010000001">
    <property type="protein sequence ID" value="NYG02308.1"/>
    <property type="molecule type" value="Genomic_DNA"/>
</dbReference>
<feature type="region of interest" description="Disordered" evidence="1">
    <location>
        <begin position="60"/>
        <end position="82"/>
    </location>
</feature>
<sequence length="82" mass="8731">MTPTLMWEARAADGRRDELLAHVREQAAVALAGAERHELFIADGGRVVVIAVGVPAGTTLPEPPGELLARPPHSWGFDRVGP</sequence>
<dbReference type="RefSeq" id="WP_179761226.1">
    <property type="nucleotide sequence ID" value="NZ_BAAAJZ010000001.1"/>
</dbReference>
<proteinExistence type="predicted"/>
<organism evidence="2 3">
    <name type="scientific">Pseudonocardia alni</name>
    <name type="common">Amycolata alni</name>
    <dbReference type="NCBI Taxonomy" id="33907"/>
    <lineage>
        <taxon>Bacteria</taxon>
        <taxon>Bacillati</taxon>
        <taxon>Actinomycetota</taxon>
        <taxon>Actinomycetes</taxon>
        <taxon>Pseudonocardiales</taxon>
        <taxon>Pseudonocardiaceae</taxon>
        <taxon>Pseudonocardia</taxon>
    </lineage>
</organism>
<dbReference type="Proteomes" id="UP000549695">
    <property type="component" value="Unassembled WGS sequence"/>
</dbReference>
<name>A0A852VZF8_PSEA5</name>
<evidence type="ECO:0000313" key="3">
    <source>
        <dbReference type="Proteomes" id="UP000549695"/>
    </source>
</evidence>
<protein>
    <submittedName>
        <fullName evidence="2">Uncharacterized protein</fullName>
    </submittedName>
</protein>
<reference evidence="2 3" key="1">
    <citation type="submission" date="2020-07" db="EMBL/GenBank/DDBJ databases">
        <title>Sequencing the genomes of 1000 actinobacteria strains.</title>
        <authorList>
            <person name="Klenk H.-P."/>
        </authorList>
    </citation>
    <scope>NUCLEOTIDE SEQUENCE [LARGE SCALE GENOMIC DNA]</scope>
    <source>
        <strain evidence="2 3">DSM 44749</strain>
    </source>
</reference>
<evidence type="ECO:0000313" key="2">
    <source>
        <dbReference type="EMBL" id="NYG02308.1"/>
    </source>
</evidence>
<dbReference type="AlphaFoldDB" id="A0A852VZF8"/>
<dbReference type="GeneID" id="98052350"/>
<comment type="caution">
    <text evidence="2">The sequence shown here is derived from an EMBL/GenBank/DDBJ whole genome shotgun (WGS) entry which is preliminary data.</text>
</comment>
<keyword evidence="3" id="KW-1185">Reference proteome</keyword>
<evidence type="ECO:0000256" key="1">
    <source>
        <dbReference type="SAM" id="MobiDB-lite"/>
    </source>
</evidence>